<dbReference type="Gene3D" id="2.40.50.100">
    <property type="match status" value="1"/>
</dbReference>
<dbReference type="SUPFAM" id="SSF111369">
    <property type="entry name" value="HlyD-like secretion proteins"/>
    <property type="match status" value="1"/>
</dbReference>
<dbReference type="RefSeq" id="WP_137164354.1">
    <property type="nucleotide sequence ID" value="NZ_JANIAM010000018.1"/>
</dbReference>
<proteinExistence type="inferred from homology"/>
<evidence type="ECO:0000313" key="9">
    <source>
        <dbReference type="Proteomes" id="UP001150728"/>
    </source>
</evidence>
<reference evidence="8" key="1">
    <citation type="submission" date="2022-07" db="EMBL/GenBank/DDBJ databases">
        <title>Multi-strain Analysis of Pseudomonas putida Reveals Metabolic and Genetic Diversity.</title>
        <authorList>
            <person name="Monk J.M."/>
        </authorList>
    </citation>
    <scope>NUCLEOTIDE SEQUENCE</scope>
    <source>
        <strain evidence="8">17633</strain>
    </source>
</reference>
<dbReference type="Proteomes" id="UP001150728">
    <property type="component" value="Unassembled WGS sequence"/>
</dbReference>
<dbReference type="Pfam" id="PF25944">
    <property type="entry name" value="Beta-barrel_RND"/>
    <property type="match status" value="1"/>
</dbReference>
<dbReference type="GO" id="GO:0022857">
    <property type="term" value="F:transmembrane transporter activity"/>
    <property type="evidence" value="ECO:0007669"/>
    <property type="project" value="InterPro"/>
</dbReference>
<evidence type="ECO:0000259" key="7">
    <source>
        <dbReference type="Pfam" id="PF25967"/>
    </source>
</evidence>
<evidence type="ECO:0000259" key="4">
    <source>
        <dbReference type="Pfam" id="PF25876"/>
    </source>
</evidence>
<comment type="similarity">
    <text evidence="2">Belongs to the membrane fusion protein (MFP) (TC 8.A.1) family.</text>
</comment>
<dbReference type="PANTHER" id="PTHR30158">
    <property type="entry name" value="ACRA/E-RELATED COMPONENT OF DRUG EFFLUX TRANSPORTER"/>
    <property type="match status" value="1"/>
</dbReference>
<dbReference type="InterPro" id="IPR058627">
    <property type="entry name" value="MdtA-like_C"/>
</dbReference>
<dbReference type="InterPro" id="IPR058625">
    <property type="entry name" value="MdtA-like_BSH"/>
</dbReference>
<keyword evidence="3" id="KW-0175">Coiled coil</keyword>
<dbReference type="Pfam" id="PF25917">
    <property type="entry name" value="BSH_RND"/>
    <property type="match status" value="1"/>
</dbReference>
<dbReference type="Pfam" id="PF25967">
    <property type="entry name" value="RND-MFP_C"/>
    <property type="match status" value="1"/>
</dbReference>
<dbReference type="Gene3D" id="1.10.287.470">
    <property type="entry name" value="Helix hairpin bin"/>
    <property type="match status" value="1"/>
</dbReference>
<dbReference type="GO" id="GO:0046677">
    <property type="term" value="P:response to antibiotic"/>
    <property type="evidence" value="ECO:0007669"/>
    <property type="project" value="TreeGrafter"/>
</dbReference>
<feature type="domain" description="Multidrug resistance protein MdtA-like C-terminal permuted SH3" evidence="7">
    <location>
        <begin position="317"/>
        <end position="377"/>
    </location>
</feature>
<organism evidence="8 9">
    <name type="scientific">Pseudomonas asiatica</name>
    <dbReference type="NCBI Taxonomy" id="2219225"/>
    <lineage>
        <taxon>Bacteria</taxon>
        <taxon>Pseudomonadati</taxon>
        <taxon>Pseudomonadota</taxon>
        <taxon>Gammaproteobacteria</taxon>
        <taxon>Pseudomonadales</taxon>
        <taxon>Pseudomonadaceae</taxon>
        <taxon>Pseudomonas</taxon>
    </lineage>
</organism>
<dbReference type="FunFam" id="2.40.420.20:FF:000001">
    <property type="entry name" value="Efflux RND transporter periplasmic adaptor subunit"/>
    <property type="match status" value="1"/>
</dbReference>
<dbReference type="InterPro" id="IPR006143">
    <property type="entry name" value="RND_pump_MFP"/>
</dbReference>
<evidence type="ECO:0000259" key="5">
    <source>
        <dbReference type="Pfam" id="PF25917"/>
    </source>
</evidence>
<evidence type="ECO:0000259" key="6">
    <source>
        <dbReference type="Pfam" id="PF25944"/>
    </source>
</evidence>
<dbReference type="PANTHER" id="PTHR30158:SF10">
    <property type="entry name" value="CATION EFFLUX PUMP"/>
    <property type="match status" value="1"/>
</dbReference>
<dbReference type="Gene3D" id="2.40.30.170">
    <property type="match status" value="1"/>
</dbReference>
<dbReference type="Pfam" id="PF25876">
    <property type="entry name" value="HH_MFP_RND"/>
    <property type="match status" value="1"/>
</dbReference>
<feature type="domain" description="Multidrug resistance protein MdtA-like barrel-sandwich hybrid" evidence="5">
    <location>
        <begin position="78"/>
        <end position="218"/>
    </location>
</feature>
<feature type="domain" description="Multidrug resistance protein MdtA-like beta-barrel" evidence="6">
    <location>
        <begin position="225"/>
        <end position="310"/>
    </location>
</feature>
<evidence type="ECO:0000256" key="1">
    <source>
        <dbReference type="ARBA" id="ARBA00004519"/>
    </source>
</evidence>
<evidence type="ECO:0000256" key="3">
    <source>
        <dbReference type="ARBA" id="ARBA00023054"/>
    </source>
</evidence>
<comment type="caution">
    <text evidence="8">The sequence shown here is derived from an EMBL/GenBank/DDBJ whole genome shotgun (WGS) entry which is preliminary data.</text>
</comment>
<dbReference type="InterPro" id="IPR058624">
    <property type="entry name" value="MdtA-like_HH"/>
</dbReference>
<dbReference type="Gene3D" id="2.40.420.20">
    <property type="match status" value="1"/>
</dbReference>
<dbReference type="InterPro" id="IPR058626">
    <property type="entry name" value="MdtA-like_b-barrel"/>
</dbReference>
<dbReference type="NCBIfam" id="TIGR01730">
    <property type="entry name" value="RND_mfp"/>
    <property type="match status" value="1"/>
</dbReference>
<gene>
    <name evidence="8" type="ORF">NP554_20955</name>
</gene>
<dbReference type="AlphaFoldDB" id="A0A9X4DGY0"/>
<dbReference type="EMBL" id="JANIAM010000018">
    <property type="protein sequence ID" value="MDD2114253.1"/>
    <property type="molecule type" value="Genomic_DNA"/>
</dbReference>
<protein>
    <submittedName>
        <fullName evidence="8">Efflux RND transporter periplasmic adaptor subunit</fullName>
    </submittedName>
</protein>
<dbReference type="GO" id="GO:0005886">
    <property type="term" value="C:plasma membrane"/>
    <property type="evidence" value="ECO:0007669"/>
    <property type="project" value="UniProtKB-SubCell"/>
</dbReference>
<feature type="domain" description="Multidrug resistance protein MdtA-like alpha-helical hairpin" evidence="4">
    <location>
        <begin position="118"/>
        <end position="187"/>
    </location>
</feature>
<evidence type="ECO:0000256" key="2">
    <source>
        <dbReference type="ARBA" id="ARBA00009477"/>
    </source>
</evidence>
<accession>A0A9X4DGY0</accession>
<name>A0A9X4DGY0_9PSED</name>
<sequence>MNTSALTRNIGRRALGLGTLLVLGVAGYYFAGPAPTAAPPTSATPATPVTTPVDVASVIEKPIIEWNDFSGRVEAVESVEIRPRVTGTIDAVHFQEGQMVAKGAALFTIDPRPYQAALAKAQATRESAVARLSLARTELERASKLILVRAISQREHDQHVNEQLEAQAALAAAQADVQAAQLNLQYTTVIAPVAGRVSRAELTVGNLVGAGPTAPVLTRIVSVSPVYVNFELDEASFIRYARNGARGSTGVAELPVLMGLASEADYPYSGRIKSLDNQLDQHSGTLRVRAVFDNASGVLTPGMYARVRIGDGAPRAALLINDQAVGTDQARKYVFVVSADNRVEYREVQLGPVVDGWRVVRAGLANGERIVVQGLQKIHPNDRVDPHPVQASVAVQDPARPGRS</sequence>
<evidence type="ECO:0000313" key="8">
    <source>
        <dbReference type="EMBL" id="MDD2114253.1"/>
    </source>
</evidence>
<comment type="subcellular location">
    <subcellularLocation>
        <location evidence="1">Cell inner membrane</location>
        <topology evidence="1">Lipid-anchor</topology>
    </subcellularLocation>
</comment>